<evidence type="ECO:0000256" key="2">
    <source>
        <dbReference type="ARBA" id="ARBA00022490"/>
    </source>
</evidence>
<comment type="similarity">
    <text evidence="4">Belongs to the actin family. ARP1 subfamily.</text>
</comment>
<evidence type="ECO:0000256" key="1">
    <source>
        <dbReference type="ARBA" id="ARBA00004245"/>
    </source>
</evidence>
<comment type="caution">
    <text evidence="6">The sequence shown here is derived from an EMBL/GenBank/DDBJ whole genome shotgun (WGS) entry which is preliminary data.</text>
</comment>
<dbReference type="PROSITE" id="PS51300">
    <property type="entry name" value="NIRD"/>
    <property type="match status" value="1"/>
</dbReference>
<sequence length="167" mass="18762">MSVDYTRARRNDPCVTTTRYSHACAQQTGNSFEDMEYVLANQPVVINNGSGVIKAGFAGDEISKYCFPNYVGRPKHVWVMAGALEGDIFIGPKTEEHRGLRYPMEHVERLERHGEDMAVHLLKRPATDILRGAPCSADRGPPESTEKSSSRPSMFQHFVIQSAFIYR</sequence>
<evidence type="ECO:0000313" key="7">
    <source>
        <dbReference type="Proteomes" id="UP001044222"/>
    </source>
</evidence>
<dbReference type="Proteomes" id="UP001044222">
    <property type="component" value="Unassembled WGS sequence"/>
</dbReference>
<dbReference type="Gene3D" id="3.30.420.40">
    <property type="match status" value="1"/>
</dbReference>
<proteinExistence type="inferred from homology"/>
<dbReference type="Pfam" id="PF00022">
    <property type="entry name" value="Actin"/>
    <property type="match status" value="1"/>
</dbReference>
<keyword evidence="3" id="KW-0206">Cytoskeleton</keyword>
<evidence type="ECO:0000256" key="3">
    <source>
        <dbReference type="ARBA" id="ARBA00023212"/>
    </source>
</evidence>
<dbReference type="GO" id="GO:0005856">
    <property type="term" value="C:cytoskeleton"/>
    <property type="evidence" value="ECO:0007669"/>
    <property type="project" value="UniProtKB-SubCell"/>
</dbReference>
<dbReference type="AlphaFoldDB" id="A0A9D3MWZ2"/>
<evidence type="ECO:0000313" key="6">
    <source>
        <dbReference type="EMBL" id="KAG5855262.1"/>
    </source>
</evidence>
<organism evidence="6 7">
    <name type="scientific">Anguilla anguilla</name>
    <name type="common">European freshwater eel</name>
    <name type="synonym">Muraena anguilla</name>
    <dbReference type="NCBI Taxonomy" id="7936"/>
    <lineage>
        <taxon>Eukaryota</taxon>
        <taxon>Metazoa</taxon>
        <taxon>Chordata</taxon>
        <taxon>Craniata</taxon>
        <taxon>Vertebrata</taxon>
        <taxon>Euteleostomi</taxon>
        <taxon>Actinopterygii</taxon>
        <taxon>Neopterygii</taxon>
        <taxon>Teleostei</taxon>
        <taxon>Anguilliformes</taxon>
        <taxon>Anguillidae</taxon>
        <taxon>Anguilla</taxon>
    </lineage>
</organism>
<protein>
    <submittedName>
        <fullName evidence="6">Uncharacterized protein</fullName>
    </submittedName>
</protein>
<feature type="region of interest" description="Disordered" evidence="5">
    <location>
        <begin position="131"/>
        <end position="152"/>
    </location>
</feature>
<dbReference type="FunFam" id="3.30.420.40:FF:000188">
    <property type="entry name" value="Actin like 6B"/>
    <property type="match status" value="1"/>
</dbReference>
<keyword evidence="2" id="KW-0963">Cytoplasm</keyword>
<dbReference type="EMBL" id="JAFIRN010000002">
    <property type="protein sequence ID" value="KAG5855262.1"/>
    <property type="molecule type" value="Genomic_DNA"/>
</dbReference>
<evidence type="ECO:0000256" key="5">
    <source>
        <dbReference type="SAM" id="MobiDB-lite"/>
    </source>
</evidence>
<dbReference type="InterPro" id="IPR004000">
    <property type="entry name" value="Actin"/>
</dbReference>
<keyword evidence="7" id="KW-1185">Reference proteome</keyword>
<comment type="subcellular location">
    <subcellularLocation>
        <location evidence="1">Cytoplasm</location>
        <location evidence="1">Cytoskeleton</location>
    </subcellularLocation>
</comment>
<name>A0A9D3MWZ2_ANGAN</name>
<evidence type="ECO:0000256" key="4">
    <source>
        <dbReference type="ARBA" id="ARBA00038483"/>
    </source>
</evidence>
<accession>A0A9D3MWZ2</accession>
<dbReference type="SUPFAM" id="SSF53067">
    <property type="entry name" value="Actin-like ATPase domain"/>
    <property type="match status" value="1"/>
</dbReference>
<gene>
    <name evidence="6" type="ORF">ANANG_G00047240</name>
</gene>
<reference evidence="6" key="1">
    <citation type="submission" date="2021-01" db="EMBL/GenBank/DDBJ databases">
        <title>A chromosome-scale assembly of European eel, Anguilla anguilla.</title>
        <authorList>
            <person name="Henkel C."/>
            <person name="Jong-Raadsen S.A."/>
            <person name="Dufour S."/>
            <person name="Weltzien F.-A."/>
            <person name="Palstra A.P."/>
            <person name="Pelster B."/>
            <person name="Spaink H.P."/>
            <person name="Van Den Thillart G.E."/>
            <person name="Jansen H."/>
            <person name="Zahm M."/>
            <person name="Klopp C."/>
            <person name="Cedric C."/>
            <person name="Louis A."/>
            <person name="Berthelot C."/>
            <person name="Parey E."/>
            <person name="Roest Crollius H."/>
            <person name="Montfort J."/>
            <person name="Robinson-Rechavi M."/>
            <person name="Bucao C."/>
            <person name="Bouchez O."/>
            <person name="Gislard M."/>
            <person name="Lluch J."/>
            <person name="Milhes M."/>
            <person name="Lampietro C."/>
            <person name="Lopez Roques C."/>
            <person name="Donnadieu C."/>
            <person name="Braasch I."/>
            <person name="Desvignes T."/>
            <person name="Postlethwait J."/>
            <person name="Bobe J."/>
            <person name="Guiguen Y."/>
            <person name="Dirks R."/>
        </authorList>
    </citation>
    <scope>NUCLEOTIDE SEQUENCE</scope>
    <source>
        <strain evidence="6">Tag_6206</strain>
        <tissue evidence="6">Liver</tissue>
    </source>
</reference>
<dbReference type="InterPro" id="IPR043129">
    <property type="entry name" value="ATPase_NBD"/>
</dbReference>
<feature type="compositionally biased region" description="Basic and acidic residues" evidence="5">
    <location>
        <begin position="140"/>
        <end position="149"/>
    </location>
</feature>